<dbReference type="InterPro" id="IPR043899">
    <property type="entry name" value="DUF5789"/>
</dbReference>
<name>A0A2R4X2M0_9EURY</name>
<protein>
    <submittedName>
        <fullName evidence="2">Uncharacterized protein</fullName>
    </submittedName>
</protein>
<evidence type="ECO:0000313" key="3">
    <source>
        <dbReference type="Proteomes" id="UP000244727"/>
    </source>
</evidence>
<dbReference type="Proteomes" id="UP000244727">
    <property type="component" value="Chromosome"/>
</dbReference>
<dbReference type="EMBL" id="CP028858">
    <property type="protein sequence ID" value="AWB28046.1"/>
    <property type="molecule type" value="Genomic_DNA"/>
</dbReference>
<dbReference type="GeneID" id="36512875"/>
<dbReference type="RefSeq" id="WP_108383120.1">
    <property type="nucleotide sequence ID" value="NZ_CP028858.1"/>
</dbReference>
<keyword evidence="3" id="KW-1185">Reference proteome</keyword>
<dbReference type="Pfam" id="PF19102">
    <property type="entry name" value="DUF5789"/>
    <property type="match status" value="1"/>
</dbReference>
<dbReference type="AlphaFoldDB" id="A0A2R4X2M0"/>
<feature type="compositionally biased region" description="Basic and acidic residues" evidence="1">
    <location>
        <begin position="1"/>
        <end position="38"/>
    </location>
</feature>
<evidence type="ECO:0000256" key="1">
    <source>
        <dbReference type="SAM" id="MobiDB-lite"/>
    </source>
</evidence>
<proteinExistence type="predicted"/>
<organism evidence="2 3">
    <name type="scientific">Halococcoides cellulosivorans</name>
    <dbReference type="NCBI Taxonomy" id="1679096"/>
    <lineage>
        <taxon>Archaea</taxon>
        <taxon>Methanobacteriati</taxon>
        <taxon>Methanobacteriota</taxon>
        <taxon>Stenosarchaea group</taxon>
        <taxon>Halobacteria</taxon>
        <taxon>Halobacteriales</taxon>
        <taxon>Haloarculaceae</taxon>
        <taxon>Halococcoides</taxon>
    </lineage>
</organism>
<reference evidence="2 3" key="1">
    <citation type="submission" date="2018-04" db="EMBL/GenBank/DDBJ databases">
        <title>Halococcoides cellulosivorans gen. nov., sp. nov., an extremely halophilic cellulose-utilizing haloarchaeon from hypersaline lakes.</title>
        <authorList>
            <person name="Sorokin D.Y."/>
            <person name="Toshchakov S.V."/>
            <person name="Samarov N.I."/>
            <person name="Korzhenkov A."/>
            <person name="Kublanov I.V."/>
        </authorList>
    </citation>
    <scope>NUCLEOTIDE SEQUENCE [LARGE SCALE GENOMIC DNA]</scope>
    <source>
        <strain evidence="2 3">HArcel1</strain>
    </source>
</reference>
<feature type="region of interest" description="Disordered" evidence="1">
    <location>
        <begin position="1"/>
        <end position="43"/>
    </location>
</feature>
<sequence length="199" mass="22199">MADDKSGRTDQAHDADRRRRERDLAEQLERMDEPRPPIEDDVLDPVIEPLDGIEFPATSAAVVATIGDRAIEMPDDHVPVADLLPNSERIVFESTAAVRARTKRPTVAAAMKRIVEAADELQEAEFDRSRREAYEKTLRALAAIDATDDDQPVDVIADWIVDHVHANDSLPGSRAVRRQAAKHCRSQDYAVSNNDWLGI</sequence>
<dbReference type="KEGG" id="harc:HARCEL1_10170"/>
<gene>
    <name evidence="2" type="ORF">HARCEL1_10170</name>
</gene>
<accession>A0A2R4X2M0</accession>
<evidence type="ECO:0000313" key="2">
    <source>
        <dbReference type="EMBL" id="AWB28046.1"/>
    </source>
</evidence>